<organism evidence="2 3">
    <name type="scientific">Hericium alpestre</name>
    <dbReference type="NCBI Taxonomy" id="135208"/>
    <lineage>
        <taxon>Eukaryota</taxon>
        <taxon>Fungi</taxon>
        <taxon>Dikarya</taxon>
        <taxon>Basidiomycota</taxon>
        <taxon>Agaricomycotina</taxon>
        <taxon>Agaricomycetes</taxon>
        <taxon>Russulales</taxon>
        <taxon>Hericiaceae</taxon>
        <taxon>Hericium</taxon>
    </lineage>
</organism>
<evidence type="ECO:0000313" key="3">
    <source>
        <dbReference type="Proteomes" id="UP000298061"/>
    </source>
</evidence>
<dbReference type="OrthoDB" id="2803856at2759"/>
<protein>
    <submittedName>
        <fullName evidence="2">Uncharacterized protein</fullName>
    </submittedName>
</protein>
<comment type="caution">
    <text evidence="2">The sequence shown here is derived from an EMBL/GenBank/DDBJ whole genome shotgun (WGS) entry which is preliminary data.</text>
</comment>
<reference evidence="2 3" key="1">
    <citation type="submission" date="2019-02" db="EMBL/GenBank/DDBJ databases">
        <title>Genome sequencing of the rare red list fungi Hericium alpestre (H. flagellum).</title>
        <authorList>
            <person name="Buettner E."/>
            <person name="Kellner H."/>
        </authorList>
    </citation>
    <scope>NUCLEOTIDE SEQUENCE [LARGE SCALE GENOMIC DNA]</scope>
    <source>
        <strain evidence="2 3">DSM 108284</strain>
    </source>
</reference>
<accession>A0A4Y9ZHC1</accession>
<sequence length="93" mass="10149">MNLAGGRSALEAPPQLTLPNPALAQTNPDLKKKSDLKYPDPNFSPDEKRAHHPKYYFAKGQLASAPDSKTDAAQVSTGEESRGKKRARAEDFL</sequence>
<feature type="region of interest" description="Disordered" evidence="1">
    <location>
        <begin position="1"/>
        <end position="93"/>
    </location>
</feature>
<feature type="compositionally biased region" description="Basic and acidic residues" evidence="1">
    <location>
        <begin position="29"/>
        <end position="38"/>
    </location>
</feature>
<gene>
    <name evidence="2" type="ORF">EWM64_g9867</name>
</gene>
<dbReference type="STRING" id="135208.A0A4Y9ZHC1"/>
<proteinExistence type="predicted"/>
<name>A0A4Y9ZHC1_9AGAM</name>
<dbReference type="EMBL" id="SFCI01002269">
    <property type="protein sequence ID" value="TFY74145.1"/>
    <property type="molecule type" value="Genomic_DNA"/>
</dbReference>
<evidence type="ECO:0000313" key="2">
    <source>
        <dbReference type="EMBL" id="TFY74145.1"/>
    </source>
</evidence>
<dbReference type="Proteomes" id="UP000298061">
    <property type="component" value="Unassembled WGS sequence"/>
</dbReference>
<evidence type="ECO:0000256" key="1">
    <source>
        <dbReference type="SAM" id="MobiDB-lite"/>
    </source>
</evidence>
<keyword evidence="3" id="KW-1185">Reference proteome</keyword>
<dbReference type="AlphaFoldDB" id="A0A4Y9ZHC1"/>